<protein>
    <submittedName>
        <fullName evidence="3">Uncharacterized protein</fullName>
    </submittedName>
</protein>
<dbReference type="OrthoDB" id="5920676at2759"/>
<evidence type="ECO:0000313" key="4">
    <source>
        <dbReference type="Proteomes" id="UP000054776"/>
    </source>
</evidence>
<keyword evidence="4" id="KW-1185">Reference proteome</keyword>
<dbReference type="EMBL" id="JYDH01000004">
    <property type="protein sequence ID" value="KRY42379.1"/>
    <property type="molecule type" value="Genomic_DNA"/>
</dbReference>
<evidence type="ECO:0000313" key="3">
    <source>
        <dbReference type="EMBL" id="KRY42379.1"/>
    </source>
</evidence>
<feature type="region of interest" description="Disordered" evidence="1">
    <location>
        <begin position="242"/>
        <end position="274"/>
    </location>
</feature>
<accession>A0A0V1BZ94</accession>
<comment type="caution">
    <text evidence="3">The sequence shown here is derived from an EMBL/GenBank/DDBJ whole genome shotgun (WGS) entry which is preliminary data.</text>
</comment>
<feature type="signal peptide" evidence="2">
    <location>
        <begin position="1"/>
        <end position="32"/>
    </location>
</feature>
<dbReference type="STRING" id="6334.A0A0V1BZ94"/>
<sequence>MKFSCRSFVIRLTNKMILLLLLSLTASLQCNGAKASCLKAAYTLKYYYKTNESEIENHSEFQVKFAFCSFKVCEKELINVEKPNLTEEEVKTYYELYTSCRDACFEKISTSESFAKKFEKFKLKEYEKLMKQRQEKEEKRKEKRRKEAEKKKKKTEKEEKKKEKQQKEPTEFEVKFAFCSFKVCEKELRNAEKPNLTEQEAKTYYELYMGCRDACFEKISTSESFAKKFEKFKLKEYEKLMKKRQEKEEKRKEKRRKEAEKIKKQKEKEEEKKRKLVKTETVLFAKVLEKQEMKE</sequence>
<evidence type="ECO:0000256" key="1">
    <source>
        <dbReference type="SAM" id="MobiDB-lite"/>
    </source>
</evidence>
<feature type="region of interest" description="Disordered" evidence="1">
    <location>
        <begin position="134"/>
        <end position="164"/>
    </location>
</feature>
<evidence type="ECO:0000256" key="2">
    <source>
        <dbReference type="SAM" id="SignalP"/>
    </source>
</evidence>
<dbReference type="AlphaFoldDB" id="A0A0V1BZ94"/>
<feature type="chain" id="PRO_5006875580" evidence="2">
    <location>
        <begin position="33"/>
        <end position="295"/>
    </location>
</feature>
<dbReference type="InParanoid" id="A0A0V1BZ94"/>
<dbReference type="Proteomes" id="UP000054776">
    <property type="component" value="Unassembled WGS sequence"/>
</dbReference>
<keyword evidence="2" id="KW-0732">Signal</keyword>
<feature type="compositionally biased region" description="Basic and acidic residues" evidence="1">
    <location>
        <begin position="242"/>
        <end position="273"/>
    </location>
</feature>
<reference evidence="3 4" key="1">
    <citation type="submission" date="2015-01" db="EMBL/GenBank/DDBJ databases">
        <title>Evolution of Trichinella species and genotypes.</title>
        <authorList>
            <person name="Korhonen P.K."/>
            <person name="Edoardo P."/>
            <person name="Giuseppe L.R."/>
            <person name="Gasser R.B."/>
        </authorList>
    </citation>
    <scope>NUCLEOTIDE SEQUENCE [LARGE SCALE GENOMIC DNA]</scope>
    <source>
        <strain evidence="3">ISS3</strain>
    </source>
</reference>
<organism evidence="3 4">
    <name type="scientific">Trichinella spiralis</name>
    <name type="common">Trichina worm</name>
    <dbReference type="NCBI Taxonomy" id="6334"/>
    <lineage>
        <taxon>Eukaryota</taxon>
        <taxon>Metazoa</taxon>
        <taxon>Ecdysozoa</taxon>
        <taxon>Nematoda</taxon>
        <taxon>Enoplea</taxon>
        <taxon>Dorylaimia</taxon>
        <taxon>Trichinellida</taxon>
        <taxon>Trichinellidae</taxon>
        <taxon>Trichinella</taxon>
    </lineage>
</organism>
<proteinExistence type="predicted"/>
<name>A0A0V1BZ94_TRISP</name>
<gene>
    <name evidence="3" type="ORF">T01_7690</name>
</gene>